<sequence length="888" mass="100606">MARYQVDNCVQDIMNRAGVDDNTAVEIMQSMLDQKERIGAEMEIDAIDVEMNLIAHGFGEVAHEAAMKEKQQLLRNIVLREKFDAHVEGLRTKGNLTYAQALDSVLLGTHYNMEAGRVSVSTRRADLEQRWAGKILASIEGEKPHVLKLIRKDKQFLDDVTTEMFHIDEGQLVTGNKDAQWLAQVLTDVADESRQRVQKAGADVKRLTNWVPQRHDVARIIKTGLNEWRDFMVKNDLLDMERTFGNLPPQHVNDALEQIYYKIISGRDVATMTNWQNMVVSGPANLAQQLANQHRALFFKNADKWMEYASEFGTGNVFDSVMHHLRDNAVDAASMEFMGANPQAFMERYIKHTEKKIWDDPTLTDTEKKKQAGKLPRSLDQVNSPIAMGFNLVTGRADKPHNHIGAKAGSFLRSWTSMAKLGMAVMSSVTDLSTAAARLRVQDKPLLESYAGMVKGLFEGKHDHEKKELAYLLGVGFDGMLGDIHARFMAEDQVHGKFSKAQQTFFKLSGLTDWTERNRTTFAMMSSAHMGMRTKQKWGELTERFRSTLLQHGIDERTWQAVQALEKHDVDGKGYITPEAAKTLSNEAVDAYIAPKLAEYEAFLQDQWLKKHGKRGSDIPKDEIIYKTHVDMNLHKRREALRKNARLEIQDKLGAYFIDETNYGIIVPDERTRRWQTAGLQPGTIWGEAARFMMQFKSFPIAFGQRQLMAHWRGAPGGKVDKAGLAHLIASTTVLGYVAMTLKDIVKGREPRNITDVGTWGAAFMQGGGAGIYGDFLLNKYDRFGAGPMKTIEGPVFNSLDDAARMIVNTMHGDPPSMARAFHFAKNNTPFLNLWYTRLPLDYLILYHLQEMVTPGYLRRMERRLEKENGQEMIFPPSTYIKRGGGRR</sequence>
<evidence type="ECO:0008006" key="3">
    <source>
        <dbReference type="Google" id="ProtNLM"/>
    </source>
</evidence>
<dbReference type="RefSeq" id="WP_229593467.1">
    <property type="nucleotide sequence ID" value="NZ_AP024485.1"/>
</dbReference>
<gene>
    <name evidence="1" type="ORF">PSDVSF_05680</name>
</gene>
<evidence type="ECO:0000313" key="1">
    <source>
        <dbReference type="EMBL" id="BCS87326.1"/>
    </source>
</evidence>
<keyword evidence="2" id="KW-1185">Reference proteome</keyword>
<dbReference type="Proteomes" id="UP001053296">
    <property type="component" value="Chromosome"/>
</dbReference>
<organism evidence="1 2">
    <name type="scientific">Pseudodesulfovibrio sediminis</name>
    <dbReference type="NCBI Taxonomy" id="2810563"/>
    <lineage>
        <taxon>Bacteria</taxon>
        <taxon>Pseudomonadati</taxon>
        <taxon>Thermodesulfobacteriota</taxon>
        <taxon>Desulfovibrionia</taxon>
        <taxon>Desulfovibrionales</taxon>
        <taxon>Desulfovibrionaceae</taxon>
    </lineage>
</organism>
<protein>
    <recommendedName>
        <fullName evidence="3">EF-hand domain-containing protein</fullName>
    </recommendedName>
</protein>
<dbReference type="EMBL" id="AP024485">
    <property type="protein sequence ID" value="BCS87326.1"/>
    <property type="molecule type" value="Genomic_DNA"/>
</dbReference>
<accession>A0ABN6EQF4</accession>
<evidence type="ECO:0000313" key="2">
    <source>
        <dbReference type="Proteomes" id="UP001053296"/>
    </source>
</evidence>
<name>A0ABN6EQF4_9BACT</name>
<proteinExistence type="predicted"/>
<reference evidence="1" key="1">
    <citation type="journal article" date="2022" name="Arch. Microbiol.">
        <title>Pseudodesulfovibrio sediminis sp. nov., a mesophilic and neutrophilic sulfate-reducing bacterium isolated from sediment of a brackish lake.</title>
        <authorList>
            <person name="Takahashi A."/>
            <person name="Kojima H."/>
            <person name="Watanabe M."/>
            <person name="Fukui M."/>
        </authorList>
    </citation>
    <scope>NUCLEOTIDE SEQUENCE</scope>
    <source>
        <strain evidence="1">SF6</strain>
    </source>
</reference>